<evidence type="ECO:0000256" key="7">
    <source>
        <dbReference type="ARBA" id="ARBA00023157"/>
    </source>
</evidence>
<evidence type="ECO:0000256" key="5">
    <source>
        <dbReference type="ARBA" id="ARBA00022553"/>
    </source>
</evidence>
<dbReference type="FunFam" id="3.40.50.1820:FF:000029">
    <property type="entry name" value="Acetylcholinesterase"/>
    <property type="match status" value="1"/>
</dbReference>
<dbReference type="PRINTS" id="PR00878">
    <property type="entry name" value="CHOLNESTRASE"/>
</dbReference>
<protein>
    <recommendedName>
        <fullName evidence="13">Carboxylic ester hydrolase</fullName>
        <ecNumber evidence="13">3.1.1.-</ecNumber>
    </recommendedName>
</protein>
<comment type="subcellular location">
    <subcellularLocation>
        <location evidence="1">Secreted</location>
    </subcellularLocation>
</comment>
<organism evidence="15 16">
    <name type="scientific">Lates calcarifer</name>
    <name type="common">Barramundi</name>
    <name type="synonym">Holocentrus calcarifer</name>
    <dbReference type="NCBI Taxonomy" id="8187"/>
    <lineage>
        <taxon>Eukaryota</taxon>
        <taxon>Metazoa</taxon>
        <taxon>Chordata</taxon>
        <taxon>Craniata</taxon>
        <taxon>Vertebrata</taxon>
        <taxon>Euteleostomi</taxon>
        <taxon>Actinopterygii</taxon>
        <taxon>Neopterygii</taxon>
        <taxon>Teleostei</taxon>
        <taxon>Neoteleostei</taxon>
        <taxon>Acanthomorphata</taxon>
        <taxon>Carangaria</taxon>
        <taxon>Carangaria incertae sedis</taxon>
        <taxon>Centropomidae</taxon>
        <taxon>Lates</taxon>
    </lineage>
</organism>
<evidence type="ECO:0000256" key="11">
    <source>
        <dbReference type="ARBA" id="ARBA00038819"/>
    </source>
</evidence>
<dbReference type="GO" id="GO:0005886">
    <property type="term" value="C:plasma membrane"/>
    <property type="evidence" value="ECO:0007669"/>
    <property type="project" value="TreeGrafter"/>
</dbReference>
<reference evidence="15" key="2">
    <citation type="submission" date="2025-05" db="UniProtKB">
        <authorList>
            <consortium name="Ensembl"/>
        </authorList>
    </citation>
    <scope>IDENTIFICATION</scope>
</reference>
<evidence type="ECO:0000313" key="15">
    <source>
        <dbReference type="Ensembl" id="ENSLCAP00010033363.1"/>
    </source>
</evidence>
<dbReference type="GO" id="GO:0003990">
    <property type="term" value="F:acetylcholinesterase activity"/>
    <property type="evidence" value="ECO:0007669"/>
    <property type="project" value="TreeGrafter"/>
</dbReference>
<dbReference type="InterPro" id="IPR002018">
    <property type="entry name" value="CarbesteraseB"/>
</dbReference>
<evidence type="ECO:0000256" key="9">
    <source>
        <dbReference type="ARBA" id="ARBA00036543"/>
    </source>
</evidence>
<evidence type="ECO:0000256" key="12">
    <source>
        <dbReference type="PIRSR" id="PIRSR600997-1"/>
    </source>
</evidence>
<evidence type="ECO:0000256" key="2">
    <source>
        <dbReference type="ARBA" id="ARBA00005964"/>
    </source>
</evidence>
<dbReference type="InterPro" id="IPR000997">
    <property type="entry name" value="Cholinesterase"/>
</dbReference>
<evidence type="ECO:0000256" key="1">
    <source>
        <dbReference type="ARBA" id="ARBA00004613"/>
    </source>
</evidence>
<dbReference type="Ensembl" id="ENSLCAT00010034156.1">
    <property type="protein sequence ID" value="ENSLCAP00010033363.1"/>
    <property type="gene ID" value="ENSLCAG00010015691.1"/>
</dbReference>
<dbReference type="GO" id="GO:0006581">
    <property type="term" value="P:acetylcholine catabolic process"/>
    <property type="evidence" value="ECO:0007669"/>
    <property type="project" value="TreeGrafter"/>
</dbReference>
<comment type="function">
    <text evidence="10">Esterase with broad substrate specificity. Contributes to the inactivation of the neurotransmitter acetylcholine. Can degrade neurotoxic organophosphate esters.</text>
</comment>
<reference evidence="16" key="1">
    <citation type="submission" date="2015-09" db="EMBL/GenBank/DDBJ databases">
        <authorList>
            <person name="Sai Rama Sridatta P."/>
        </authorList>
    </citation>
    <scope>NUCLEOTIDE SEQUENCE [LARGE SCALE GENOMIC DNA]</scope>
</reference>
<dbReference type="CDD" id="cd00312">
    <property type="entry name" value="Esterase_lipase"/>
    <property type="match status" value="1"/>
</dbReference>
<dbReference type="GeneTree" id="ENSGT00940000157637"/>
<dbReference type="GO" id="GO:0019695">
    <property type="term" value="P:choline metabolic process"/>
    <property type="evidence" value="ECO:0007669"/>
    <property type="project" value="TreeGrafter"/>
</dbReference>
<dbReference type="SUPFAM" id="SSF53474">
    <property type="entry name" value="alpha/beta-Hydrolases"/>
    <property type="match status" value="1"/>
</dbReference>
<dbReference type="Ensembl" id="ENSLCAT00010034182.1">
    <property type="protein sequence ID" value="ENSLCAP00010033388.1"/>
    <property type="gene ID" value="ENSLCAG00010015691.1"/>
</dbReference>
<feature type="active site" description="Charge relay system" evidence="12">
    <location>
        <position position="462"/>
    </location>
</feature>
<dbReference type="InterPro" id="IPR019819">
    <property type="entry name" value="Carboxylesterase_B_CS"/>
</dbReference>
<dbReference type="PROSITE" id="PS00122">
    <property type="entry name" value="CARBOXYLESTERASE_B_1"/>
    <property type="match status" value="1"/>
</dbReference>
<dbReference type="InterPro" id="IPR019826">
    <property type="entry name" value="Carboxylesterase_B_AS"/>
</dbReference>
<evidence type="ECO:0000256" key="4">
    <source>
        <dbReference type="ARBA" id="ARBA00022525"/>
    </source>
</evidence>
<dbReference type="AlphaFoldDB" id="A0A4W6E487"/>
<evidence type="ECO:0000313" key="16">
    <source>
        <dbReference type="Proteomes" id="UP000314980"/>
    </source>
</evidence>
<feature type="chain" id="PRO_5044516654" description="Carboxylic ester hydrolase" evidence="13">
    <location>
        <begin position="22"/>
        <end position="585"/>
    </location>
</feature>
<dbReference type="PANTHER" id="PTHR43918:SF5">
    <property type="entry name" value="CHOLINESTERASE"/>
    <property type="match status" value="1"/>
</dbReference>
<evidence type="ECO:0000256" key="13">
    <source>
        <dbReference type="RuleBase" id="RU361235"/>
    </source>
</evidence>
<dbReference type="Ensembl" id="ENSLCAT00010034172.1">
    <property type="protein sequence ID" value="ENSLCAP00010033378.1"/>
    <property type="gene ID" value="ENSLCAG00010015691.1"/>
</dbReference>
<proteinExistence type="inferred from homology"/>
<keyword evidence="4" id="KW-0964">Secreted</keyword>
<dbReference type="GO" id="GO:0005615">
    <property type="term" value="C:extracellular space"/>
    <property type="evidence" value="ECO:0007669"/>
    <property type="project" value="TreeGrafter"/>
</dbReference>
<dbReference type="Gene3D" id="3.40.50.1820">
    <property type="entry name" value="alpha/beta hydrolase"/>
    <property type="match status" value="1"/>
</dbReference>
<feature type="active site" description="Acyl-ester intermediate" evidence="12">
    <location>
        <position position="223"/>
    </location>
</feature>
<dbReference type="InterPro" id="IPR050654">
    <property type="entry name" value="AChE-related_enzymes"/>
</dbReference>
<name>A0A4W6E487_LATCA</name>
<feature type="signal peptide" evidence="13">
    <location>
        <begin position="1"/>
        <end position="21"/>
    </location>
</feature>
<keyword evidence="6 13" id="KW-0378">Hydrolase</keyword>
<dbReference type="PROSITE" id="PS00941">
    <property type="entry name" value="CARBOXYLESTERASE_B_2"/>
    <property type="match status" value="1"/>
</dbReference>
<comment type="subunit">
    <text evidence="11">Homotetramer; disulfide-linked. Dimer of dimers.</text>
</comment>
<sequence length="585" mass="64978">MAARRHFTILLLMLHFLTASPAPVDDLVITTETGKVQGKTVSVLDGEVRAFLGIPFGKPPVGELRFRAPEPAEAWEGVKDATEFGNSCYQMKDVIYPGFKGAVMWDPNTLVSEDCLYLNVWTPTVDKTNPPLPVMVWIYGGGFTGGTASLDLYDGRFLTQTENVIVVSMNYRIGAFGFLSLPDNKNVPGNAGLKDQQLALKWVSKNIAAFGGDPSQVTIFGESAGSGSVGFQVLSPGSQEYFQRAIMESGAPNAPWGTMSHEENWARAARLAKNVGCSTDPAEMEACLQKASADDILLQQFYVFTKASILGSPFVPVVDGDFVPELPADMLNKGHLPKKDILMGLNRDEGTYFLLYGAPGFNITGESLISRDQYMQGVTISMPDASDVSRATAIFQYTDWADENNSMKNRDFLAGVVGGKYFFCPVLEFAQKYSYHGGNLYFYFFEHRSTINPWPEWMGVMHGYEIEFVFGMPLIPSLGYQEEELAMSKRMIKHWTNFAKTGNPGIEGVEWPLHSADEQEYLTLSVNPSEKKKMLKAHECHLWTKLLPNVQGVSDDLQACVNANWIIRCDYKFLLILLVTVFLLY</sequence>
<dbReference type="Proteomes" id="UP000314980">
    <property type="component" value="Unassembled WGS sequence"/>
</dbReference>
<keyword evidence="7" id="KW-1015">Disulfide bond</keyword>
<dbReference type="PANTHER" id="PTHR43918">
    <property type="entry name" value="ACETYLCHOLINESTERASE"/>
    <property type="match status" value="1"/>
</dbReference>
<keyword evidence="5" id="KW-0597">Phosphoprotein</keyword>
<evidence type="ECO:0000259" key="14">
    <source>
        <dbReference type="Pfam" id="PF00135"/>
    </source>
</evidence>
<feature type="active site" description="Charge relay system" evidence="12">
    <location>
        <position position="349"/>
    </location>
</feature>
<keyword evidence="13" id="KW-0732">Signal</keyword>
<evidence type="ECO:0000256" key="3">
    <source>
        <dbReference type="ARBA" id="ARBA00022487"/>
    </source>
</evidence>
<keyword evidence="16" id="KW-1185">Reference proteome</keyword>
<dbReference type="EC" id="3.1.1.-" evidence="13"/>
<dbReference type="Pfam" id="PF00135">
    <property type="entry name" value="COesterase"/>
    <property type="match status" value="1"/>
</dbReference>
<keyword evidence="3" id="KW-0719">Serine esterase</keyword>
<feature type="domain" description="Carboxylesterase type B" evidence="14">
    <location>
        <begin position="26"/>
        <end position="543"/>
    </location>
</feature>
<evidence type="ECO:0000256" key="10">
    <source>
        <dbReference type="ARBA" id="ARBA00037444"/>
    </source>
</evidence>
<evidence type="ECO:0000256" key="8">
    <source>
        <dbReference type="ARBA" id="ARBA00023180"/>
    </source>
</evidence>
<keyword evidence="8" id="KW-0325">Glycoprotein</keyword>
<comment type="catalytic activity">
    <reaction evidence="9">
        <text>an acylcholine + H2O = a carboxylate + choline + H(+)</text>
        <dbReference type="Rhea" id="RHEA:21964"/>
        <dbReference type="ChEBI" id="CHEBI:15354"/>
        <dbReference type="ChEBI" id="CHEBI:15377"/>
        <dbReference type="ChEBI" id="CHEBI:15378"/>
        <dbReference type="ChEBI" id="CHEBI:29067"/>
        <dbReference type="ChEBI" id="CHEBI:35287"/>
        <dbReference type="EC" id="3.1.1.8"/>
    </reaction>
</comment>
<evidence type="ECO:0000256" key="6">
    <source>
        <dbReference type="ARBA" id="ARBA00022801"/>
    </source>
</evidence>
<accession>A0A4W6E487</accession>
<dbReference type="InterPro" id="IPR029058">
    <property type="entry name" value="AB_hydrolase_fold"/>
</dbReference>
<comment type="similarity">
    <text evidence="2 13">Belongs to the type-B carboxylesterase/lipase family.</text>
</comment>